<organism evidence="1 2">
    <name type="scientific">Paraburkholderia humisilvae</name>
    <dbReference type="NCBI Taxonomy" id="627669"/>
    <lineage>
        <taxon>Bacteria</taxon>
        <taxon>Pseudomonadati</taxon>
        <taxon>Pseudomonadota</taxon>
        <taxon>Betaproteobacteria</taxon>
        <taxon>Burkholderiales</taxon>
        <taxon>Burkholderiaceae</taxon>
        <taxon>Paraburkholderia</taxon>
    </lineage>
</organism>
<dbReference type="Proteomes" id="UP000494363">
    <property type="component" value="Unassembled WGS sequence"/>
</dbReference>
<proteinExistence type="predicted"/>
<dbReference type="EMBL" id="CADIKH010000113">
    <property type="protein sequence ID" value="CAB3774398.1"/>
    <property type="molecule type" value="Genomic_DNA"/>
</dbReference>
<sequence length="344" mass="39044">MTTDVRLLNYCSDAIDDLRHIAVALHNLTPHTARHANIVADMLREATKFILPNCARLIDLFSIGDSHLELLRLPYPIVAFEAPWENEKEVEPTLNGYRQHKSSRRIALCWELDENFIPFPSVQQSRIHAAFPDGGIFIFPIFYIDRLRSWQFGAGGSFVPRDFRTDNVKKLPATHIVHSALREVGRASGKEYEFRVQPFVLMPELFSELVARGDFNTDRAIAQVNLDAHDEVMMVIQACSVLNCSNVEMEDVRPSRSANAIRTATCKSPFFTCKVLQVSMDHSPGAWQGWGTAASPRMHLRRGHLRRLPERVVWVRAAMINAGSRDGIVVKDYAVRPQSKVNER</sequence>
<name>A0A6J5F6B5_9BURK</name>
<protein>
    <submittedName>
        <fullName evidence="1">Uncharacterized protein</fullName>
    </submittedName>
</protein>
<accession>A0A6J5F6B5</accession>
<gene>
    <name evidence="1" type="ORF">LMG29542_07780</name>
</gene>
<reference evidence="1 2" key="1">
    <citation type="submission" date="2020-04" db="EMBL/GenBank/DDBJ databases">
        <authorList>
            <person name="De Canck E."/>
        </authorList>
    </citation>
    <scope>NUCLEOTIDE SEQUENCE [LARGE SCALE GENOMIC DNA]</scope>
    <source>
        <strain evidence="1 2">LMG 29542</strain>
    </source>
</reference>
<evidence type="ECO:0000313" key="2">
    <source>
        <dbReference type="Proteomes" id="UP000494363"/>
    </source>
</evidence>
<evidence type="ECO:0000313" key="1">
    <source>
        <dbReference type="EMBL" id="CAB3774398.1"/>
    </source>
</evidence>
<dbReference type="RefSeq" id="WP_175232992.1">
    <property type="nucleotide sequence ID" value="NZ_CADIKH010000113.1"/>
</dbReference>
<keyword evidence="2" id="KW-1185">Reference proteome</keyword>
<dbReference type="AlphaFoldDB" id="A0A6J5F6B5"/>